<dbReference type="EMBL" id="JBAMMX010000003">
    <property type="protein sequence ID" value="KAK6943836.1"/>
    <property type="molecule type" value="Genomic_DNA"/>
</dbReference>
<dbReference type="AlphaFoldDB" id="A0AAN8W8H1"/>
<dbReference type="Gene3D" id="1.25.40.10">
    <property type="entry name" value="Tetratricopeptide repeat domain"/>
    <property type="match status" value="1"/>
</dbReference>
<reference evidence="3 4" key="1">
    <citation type="submission" date="2023-12" db="EMBL/GenBank/DDBJ databases">
        <title>A high-quality genome assembly for Dillenia turbinata (Dilleniales).</title>
        <authorList>
            <person name="Chanderbali A."/>
        </authorList>
    </citation>
    <scope>NUCLEOTIDE SEQUENCE [LARGE SCALE GENOMIC DNA]</scope>
    <source>
        <strain evidence="3">LSX21</strain>
        <tissue evidence="3">Leaf</tissue>
    </source>
</reference>
<gene>
    <name evidence="3" type="ORF">RJ641_024938</name>
</gene>
<evidence type="ECO:0000313" key="3">
    <source>
        <dbReference type="EMBL" id="KAK6943836.1"/>
    </source>
</evidence>
<evidence type="ECO:0000256" key="2">
    <source>
        <dbReference type="PROSITE-ProRule" id="PRU00708"/>
    </source>
</evidence>
<protein>
    <submittedName>
        <fullName evidence="3">Pentatricopeptide repeat</fullName>
    </submittedName>
</protein>
<dbReference type="NCBIfam" id="TIGR00756">
    <property type="entry name" value="PPR"/>
    <property type="match status" value="1"/>
</dbReference>
<dbReference type="InterPro" id="IPR002885">
    <property type="entry name" value="PPR_rpt"/>
</dbReference>
<sequence>MQGGCLIKCLKEVGFWELHDHRTVIITGLSGVLSVEDAWHLFGQMPDPDSVSCALTASADMTILSPSLQLYSQLIKRGFGSNSHVGNSAKSGSIINAEHVFMDFLNPDIVTWNSMIMGYGLLGFGREAINAFHQMQKAHIMPDRIRKCQKASELRRHAGKGSNEGVRIDREEYHRSVMPARSRNDALCLKSSPTTSILGKASHVTLSWRLGWRSWVLVVIKEKKFTLGPISYTDPGAAQLHCFTVPLDLSENNEVPLSCCPDLLLSVLSLTRENTVIVQQNSRSFQ</sequence>
<dbReference type="GO" id="GO:0003723">
    <property type="term" value="F:RNA binding"/>
    <property type="evidence" value="ECO:0007669"/>
    <property type="project" value="InterPro"/>
</dbReference>
<proteinExistence type="predicted"/>
<feature type="repeat" description="PPR" evidence="2">
    <location>
        <begin position="108"/>
        <end position="142"/>
    </location>
</feature>
<dbReference type="PROSITE" id="PS51375">
    <property type="entry name" value="PPR"/>
    <property type="match status" value="1"/>
</dbReference>
<dbReference type="Proteomes" id="UP001370490">
    <property type="component" value="Unassembled WGS sequence"/>
</dbReference>
<keyword evidence="4" id="KW-1185">Reference proteome</keyword>
<dbReference type="PANTHER" id="PTHR47926">
    <property type="entry name" value="PENTATRICOPEPTIDE REPEAT-CONTAINING PROTEIN"/>
    <property type="match status" value="1"/>
</dbReference>
<comment type="caution">
    <text evidence="3">The sequence shown here is derived from an EMBL/GenBank/DDBJ whole genome shotgun (WGS) entry which is preliminary data.</text>
</comment>
<dbReference type="Pfam" id="PF01535">
    <property type="entry name" value="PPR"/>
    <property type="match status" value="1"/>
</dbReference>
<name>A0AAN8W8H1_9MAGN</name>
<dbReference type="InterPro" id="IPR046960">
    <property type="entry name" value="PPR_At4g14850-like_plant"/>
</dbReference>
<organism evidence="3 4">
    <name type="scientific">Dillenia turbinata</name>
    <dbReference type="NCBI Taxonomy" id="194707"/>
    <lineage>
        <taxon>Eukaryota</taxon>
        <taxon>Viridiplantae</taxon>
        <taxon>Streptophyta</taxon>
        <taxon>Embryophyta</taxon>
        <taxon>Tracheophyta</taxon>
        <taxon>Spermatophyta</taxon>
        <taxon>Magnoliopsida</taxon>
        <taxon>eudicotyledons</taxon>
        <taxon>Gunneridae</taxon>
        <taxon>Pentapetalae</taxon>
        <taxon>Dilleniales</taxon>
        <taxon>Dilleniaceae</taxon>
        <taxon>Dillenia</taxon>
    </lineage>
</organism>
<accession>A0AAN8W8H1</accession>
<dbReference type="GO" id="GO:0009451">
    <property type="term" value="P:RNA modification"/>
    <property type="evidence" value="ECO:0007669"/>
    <property type="project" value="InterPro"/>
</dbReference>
<evidence type="ECO:0000313" key="4">
    <source>
        <dbReference type="Proteomes" id="UP001370490"/>
    </source>
</evidence>
<keyword evidence="1" id="KW-0677">Repeat</keyword>
<evidence type="ECO:0000256" key="1">
    <source>
        <dbReference type="ARBA" id="ARBA00022737"/>
    </source>
</evidence>
<dbReference type="InterPro" id="IPR011990">
    <property type="entry name" value="TPR-like_helical_dom_sf"/>
</dbReference>